<dbReference type="SMART" id="SM01060">
    <property type="entry name" value="Catalase"/>
    <property type="match status" value="1"/>
</dbReference>
<reference evidence="10" key="1">
    <citation type="submission" date="2022-05" db="EMBL/GenBank/DDBJ databases">
        <title>A methanotrophic Mycobacterium dominates a cave microbial ecosystem.</title>
        <authorList>
            <person name="Van Spanning R.J.M."/>
            <person name="Guan Q."/>
            <person name="Melkonian C."/>
            <person name="Gallant J."/>
            <person name="Polerecky L."/>
            <person name="Flot J.-F."/>
            <person name="Brandt B.W."/>
            <person name="Braster M."/>
            <person name="Iturbe Espinoza P."/>
            <person name="Aerts J."/>
            <person name="Meima-Franke M."/>
            <person name="Piersma S.R."/>
            <person name="Bunduc C."/>
            <person name="Ummels R."/>
            <person name="Pain A."/>
            <person name="Fleming E.J."/>
            <person name="van der Wel N."/>
            <person name="Gherman V.D."/>
            <person name="Sarbu S.M."/>
            <person name="Bodelier P.L.E."/>
            <person name="Bitter W."/>
        </authorList>
    </citation>
    <scope>NUCLEOTIDE SEQUENCE</scope>
    <source>
        <strain evidence="10">Sulfur Cave</strain>
    </source>
</reference>
<evidence type="ECO:0000256" key="5">
    <source>
        <dbReference type="ARBA" id="ARBA00022723"/>
    </source>
</evidence>
<proteinExistence type="predicted"/>
<keyword evidence="8" id="KW-0376">Hydrogen peroxide</keyword>
<evidence type="ECO:0000256" key="2">
    <source>
        <dbReference type="ARBA" id="ARBA00012314"/>
    </source>
</evidence>
<evidence type="ECO:0000259" key="9">
    <source>
        <dbReference type="SMART" id="SM01060"/>
    </source>
</evidence>
<evidence type="ECO:0000256" key="4">
    <source>
        <dbReference type="ARBA" id="ARBA00022617"/>
    </source>
</evidence>
<evidence type="ECO:0000313" key="11">
    <source>
        <dbReference type="Proteomes" id="UP001056610"/>
    </source>
</evidence>
<evidence type="ECO:0000256" key="7">
    <source>
        <dbReference type="ARBA" id="ARBA00023004"/>
    </source>
</evidence>
<evidence type="ECO:0000256" key="3">
    <source>
        <dbReference type="ARBA" id="ARBA00022559"/>
    </source>
</evidence>
<name>A0ABY4QQ87_9MYCO</name>
<keyword evidence="7" id="KW-0408">Iron</keyword>
<gene>
    <name evidence="10" type="ORF">M5I08_19480</name>
</gene>
<evidence type="ECO:0000313" key="10">
    <source>
        <dbReference type="EMBL" id="UQX13227.1"/>
    </source>
</evidence>
<sequence length="168" mass="19621">MKFPDFVHAVKPEPHNEIPQAQSVHDTLWDFASLQPETLHTIMWLMSDRALPRSYRMMEGFGVHNVPLRQRRRRGHVRKVPLEAAARGVHSLIWDDCQKVAGKDPDFNRRDLWDSIEAGQYPEWELGVQLVPESDEFEFAFDLLDPTKIIPEEQVPVRRVGKMVLNRM</sequence>
<dbReference type="InterPro" id="IPR011614">
    <property type="entry name" value="Catalase_core"/>
</dbReference>
<dbReference type="SUPFAM" id="SSF56634">
    <property type="entry name" value="Heme-dependent catalase-like"/>
    <property type="match status" value="1"/>
</dbReference>
<dbReference type="Gene3D" id="2.40.180.10">
    <property type="entry name" value="Catalase core domain"/>
    <property type="match status" value="1"/>
</dbReference>
<dbReference type="EMBL" id="CP097320">
    <property type="protein sequence ID" value="UQX13227.1"/>
    <property type="molecule type" value="Genomic_DNA"/>
</dbReference>
<dbReference type="Pfam" id="PF00199">
    <property type="entry name" value="Catalase"/>
    <property type="match status" value="1"/>
</dbReference>
<evidence type="ECO:0000256" key="1">
    <source>
        <dbReference type="ARBA" id="ARBA00001971"/>
    </source>
</evidence>
<dbReference type="InterPro" id="IPR020835">
    <property type="entry name" value="Catalase_sf"/>
</dbReference>
<keyword evidence="5" id="KW-0479">Metal-binding</keyword>
<comment type="cofactor">
    <cofactor evidence="1">
        <name>heme</name>
        <dbReference type="ChEBI" id="CHEBI:30413"/>
    </cofactor>
</comment>
<keyword evidence="3 10" id="KW-0575">Peroxidase</keyword>
<keyword evidence="11" id="KW-1185">Reference proteome</keyword>
<dbReference type="GO" id="GO:0004096">
    <property type="term" value="F:catalase activity"/>
    <property type="evidence" value="ECO:0007669"/>
    <property type="project" value="UniProtKB-EC"/>
</dbReference>
<accession>A0ABY4QQ87</accession>
<dbReference type="PANTHER" id="PTHR42821">
    <property type="entry name" value="CATALASE"/>
    <property type="match status" value="1"/>
</dbReference>
<dbReference type="InterPro" id="IPR024712">
    <property type="entry name" value="Catalase_clade2"/>
</dbReference>
<evidence type="ECO:0000256" key="6">
    <source>
        <dbReference type="ARBA" id="ARBA00023002"/>
    </source>
</evidence>
<evidence type="ECO:0000256" key="8">
    <source>
        <dbReference type="ARBA" id="ARBA00023324"/>
    </source>
</evidence>
<dbReference type="InterPro" id="IPR018028">
    <property type="entry name" value="Catalase"/>
</dbReference>
<keyword evidence="4" id="KW-0349">Heme</keyword>
<dbReference type="EC" id="1.11.1.6" evidence="2"/>
<organism evidence="10 11">
    <name type="scientific">Candidatus Mycobacterium methanotrophicum</name>
    <dbReference type="NCBI Taxonomy" id="2943498"/>
    <lineage>
        <taxon>Bacteria</taxon>
        <taxon>Bacillati</taxon>
        <taxon>Actinomycetota</taxon>
        <taxon>Actinomycetes</taxon>
        <taxon>Mycobacteriales</taxon>
        <taxon>Mycobacteriaceae</taxon>
        <taxon>Mycobacterium</taxon>
    </lineage>
</organism>
<protein>
    <recommendedName>
        <fullName evidence="2">catalase</fullName>
        <ecNumber evidence="2">1.11.1.6</ecNumber>
    </recommendedName>
</protein>
<dbReference type="PROSITE" id="PS51402">
    <property type="entry name" value="CATALASE_3"/>
    <property type="match status" value="1"/>
</dbReference>
<keyword evidence="6 10" id="KW-0560">Oxidoreductase</keyword>
<dbReference type="PANTHER" id="PTHR42821:SF1">
    <property type="entry name" value="CATALASE-B"/>
    <property type="match status" value="1"/>
</dbReference>
<dbReference type="Proteomes" id="UP001056610">
    <property type="component" value="Chromosome"/>
</dbReference>
<feature type="domain" description="Catalase core" evidence="9">
    <location>
        <begin position="1"/>
        <end position="168"/>
    </location>
</feature>